<dbReference type="HOGENOM" id="CLU_2874014_0_0_1"/>
<dbReference type="EMBL" id="GL533176">
    <property type="protein sequence ID" value="EFQ94690.1"/>
    <property type="molecule type" value="Genomic_DNA"/>
</dbReference>
<dbReference type="AlphaFoldDB" id="E3RHV9"/>
<dbReference type="Proteomes" id="UP000001067">
    <property type="component" value="Unassembled WGS sequence"/>
</dbReference>
<evidence type="ECO:0000313" key="1">
    <source>
        <dbReference type="EMBL" id="EFQ94690.1"/>
    </source>
</evidence>
<gene>
    <name evidence="1" type="ORF">PTT_07539</name>
</gene>
<evidence type="ECO:0000313" key="2">
    <source>
        <dbReference type="Proteomes" id="UP000001067"/>
    </source>
</evidence>
<sequence>MPLRNLKRAAEGTSSPYGLYKRAKTAKGSASQPILIDDSQSKLSIRTSPRKALAAAGCYGGYK</sequence>
<keyword evidence="2" id="KW-1185">Reference proteome</keyword>
<proteinExistence type="predicted"/>
<organism evidence="2">
    <name type="scientific">Pyrenophora teres f. teres (strain 0-1)</name>
    <name type="common">Barley net blotch fungus</name>
    <name type="synonym">Drechslera teres f. teres</name>
    <dbReference type="NCBI Taxonomy" id="861557"/>
    <lineage>
        <taxon>Eukaryota</taxon>
        <taxon>Fungi</taxon>
        <taxon>Dikarya</taxon>
        <taxon>Ascomycota</taxon>
        <taxon>Pezizomycotina</taxon>
        <taxon>Dothideomycetes</taxon>
        <taxon>Pleosporomycetidae</taxon>
        <taxon>Pleosporales</taxon>
        <taxon>Pleosporineae</taxon>
        <taxon>Pleosporaceae</taxon>
        <taxon>Pyrenophora</taxon>
    </lineage>
</organism>
<accession>E3RHV9</accession>
<dbReference type="KEGG" id="pte:PTT_07539"/>
<protein>
    <submittedName>
        <fullName evidence="1">Uncharacterized protein</fullName>
    </submittedName>
</protein>
<dbReference type="OrthoDB" id="3781573at2759"/>
<name>E3RHV9_PYRTT</name>
<reference evidence="1 2" key="1">
    <citation type="journal article" date="2010" name="Genome Biol.">
        <title>A first genome assembly of the barley fungal pathogen Pyrenophora teres f. teres.</title>
        <authorList>
            <person name="Ellwood S.R."/>
            <person name="Liu Z."/>
            <person name="Syme R.A."/>
            <person name="Lai Z."/>
            <person name="Hane J.K."/>
            <person name="Keiper F."/>
            <person name="Moffat C.S."/>
            <person name="Oliver R.P."/>
            <person name="Friesen T.L."/>
        </authorList>
    </citation>
    <scope>NUCLEOTIDE SEQUENCE [LARGE SCALE GENOMIC DNA]</scope>
    <source>
        <strain evidence="1 2">0-1</strain>
    </source>
</reference>